<evidence type="ECO:0000256" key="2">
    <source>
        <dbReference type="ARBA" id="ARBA00010323"/>
    </source>
</evidence>
<protein>
    <submittedName>
        <fullName evidence="11">MBOAT family protein</fullName>
    </submittedName>
</protein>
<evidence type="ECO:0000313" key="12">
    <source>
        <dbReference type="Proteomes" id="UP001527882"/>
    </source>
</evidence>
<evidence type="ECO:0000256" key="3">
    <source>
        <dbReference type="ARBA" id="ARBA00022475"/>
    </source>
</evidence>
<feature type="transmembrane region" description="Helical" evidence="10">
    <location>
        <begin position="354"/>
        <end position="371"/>
    </location>
</feature>
<feature type="transmembrane region" description="Helical" evidence="10">
    <location>
        <begin position="302"/>
        <end position="318"/>
    </location>
</feature>
<evidence type="ECO:0000256" key="6">
    <source>
        <dbReference type="ARBA" id="ARBA00022989"/>
    </source>
</evidence>
<keyword evidence="4 9" id="KW-0808">Transferase</keyword>
<feature type="transmembrane region" description="Helical" evidence="10">
    <location>
        <begin position="405"/>
        <end position="423"/>
    </location>
</feature>
<organism evidence="11 12">
    <name type="scientific">Paenibacillus gyeongsangnamensis</name>
    <dbReference type="NCBI Taxonomy" id="3388067"/>
    <lineage>
        <taxon>Bacteria</taxon>
        <taxon>Bacillati</taxon>
        <taxon>Bacillota</taxon>
        <taxon>Bacilli</taxon>
        <taxon>Bacillales</taxon>
        <taxon>Paenibacillaceae</taxon>
        <taxon>Paenibacillus</taxon>
    </lineage>
</organism>
<dbReference type="PANTHER" id="PTHR13285">
    <property type="entry name" value="ACYLTRANSFERASE"/>
    <property type="match status" value="1"/>
</dbReference>
<evidence type="ECO:0000256" key="8">
    <source>
        <dbReference type="ARBA" id="ARBA00023315"/>
    </source>
</evidence>
<evidence type="ECO:0000256" key="5">
    <source>
        <dbReference type="ARBA" id="ARBA00022692"/>
    </source>
</evidence>
<evidence type="ECO:0000256" key="7">
    <source>
        <dbReference type="ARBA" id="ARBA00023136"/>
    </source>
</evidence>
<feature type="transmembrane region" description="Helical" evidence="10">
    <location>
        <begin position="149"/>
        <end position="169"/>
    </location>
</feature>
<evidence type="ECO:0000256" key="9">
    <source>
        <dbReference type="PIRNR" id="PIRNR016636"/>
    </source>
</evidence>
<dbReference type="PIRSF" id="PIRSF500217">
    <property type="entry name" value="AlgI"/>
    <property type="match status" value="1"/>
</dbReference>
<feature type="transmembrane region" description="Helical" evidence="10">
    <location>
        <begin position="116"/>
        <end position="137"/>
    </location>
</feature>
<feature type="transmembrane region" description="Helical" evidence="10">
    <location>
        <begin position="444"/>
        <end position="462"/>
    </location>
</feature>
<dbReference type="InterPro" id="IPR051085">
    <property type="entry name" value="MB_O-acyltransferase"/>
</dbReference>
<keyword evidence="7 9" id="KW-0472">Membrane</keyword>
<dbReference type="PANTHER" id="PTHR13285:SF23">
    <property type="entry name" value="TEICHOIC ACID D-ALANYLTRANSFERASE"/>
    <property type="match status" value="1"/>
</dbReference>
<sequence length="470" mass="53529">MVFSSLIFLYLFLPMLLAVYFLSGRMAYRNAVLIVFSFAFYAWGEPVWIVLLIACAFLGYLFALAIEKYRGTRLAKPLFVLSVAVNLLVLCYFKYTGFLLDNMSALLHWNLPHQEIGLPIGISFFTFEIISYMADVYKGTLKAPRSPAHIFLYVSFFPHLIAGPIIRYVDIEEQMKSRPFSLSLFSEGVTRFMIGLGKKVIIANTIGEHVTNLLQHGGAGTHSVLGAWFGIALFALQIYFDFSGYSDMAIGLGKMFGFTLRENFHYPYVSRSASEFWRRWNISLGSFFRDYVYIPLGGNRRLYLRNLFVVWFLTGLWHGASWNFIVWGLYFGLLIWLERAFLSRLLEAAPRLVSHTYLTAAMLIGWVWFYYTDLSEGLGLIQVMFGATGKPLANVELGIVFYDNLLIFLLAAIGATPLPAFLARRIIDLLRLQDTALGRTLVPVMNFGLFAVSTLLLVGSTYNPFLYYRF</sequence>
<dbReference type="RefSeq" id="WP_269881127.1">
    <property type="nucleotide sequence ID" value="NZ_JAQAGZ010000005.1"/>
</dbReference>
<keyword evidence="3 9" id="KW-1003">Cell membrane</keyword>
<name>A0ABT4Q730_9BACL</name>
<reference evidence="11 12" key="1">
    <citation type="submission" date="2022-12" db="EMBL/GenBank/DDBJ databases">
        <title>Draft genome sequence of Paenibacillus sp. dW9.</title>
        <authorList>
            <person name="Choi E.-W."/>
            <person name="Kim D.-U."/>
        </authorList>
    </citation>
    <scope>NUCLEOTIDE SEQUENCE [LARGE SCALE GENOMIC DNA]</scope>
    <source>
        <strain evidence="12">dW9</strain>
    </source>
</reference>
<evidence type="ECO:0000256" key="4">
    <source>
        <dbReference type="ARBA" id="ARBA00022679"/>
    </source>
</evidence>
<keyword evidence="8 9" id="KW-0012">Acyltransferase</keyword>
<gene>
    <name evidence="11" type="ORF">O9H85_09695</name>
</gene>
<comment type="caution">
    <text evidence="11">The sequence shown here is derived from an EMBL/GenBank/DDBJ whole genome shotgun (WGS) entry which is preliminary data.</text>
</comment>
<evidence type="ECO:0000313" key="11">
    <source>
        <dbReference type="EMBL" id="MCZ8512681.1"/>
    </source>
</evidence>
<keyword evidence="5 10" id="KW-0812">Transmembrane</keyword>
<feature type="transmembrane region" description="Helical" evidence="10">
    <location>
        <begin position="49"/>
        <end position="66"/>
    </location>
</feature>
<feature type="transmembrane region" description="Helical" evidence="10">
    <location>
        <begin position="219"/>
        <end position="240"/>
    </location>
</feature>
<feature type="transmembrane region" description="Helical" evidence="10">
    <location>
        <begin position="6"/>
        <end position="22"/>
    </location>
</feature>
<keyword evidence="12" id="KW-1185">Reference proteome</keyword>
<keyword evidence="6 10" id="KW-1133">Transmembrane helix</keyword>
<dbReference type="EMBL" id="JAQAGZ010000005">
    <property type="protein sequence ID" value="MCZ8512681.1"/>
    <property type="molecule type" value="Genomic_DNA"/>
</dbReference>
<dbReference type="PIRSF" id="PIRSF016636">
    <property type="entry name" value="AlgI_DltB"/>
    <property type="match status" value="1"/>
</dbReference>
<feature type="transmembrane region" description="Helical" evidence="10">
    <location>
        <begin position="78"/>
        <end position="96"/>
    </location>
</feature>
<comment type="similarity">
    <text evidence="2 9">Belongs to the membrane-bound acyltransferase family.</text>
</comment>
<accession>A0ABT4Q730</accession>
<evidence type="ECO:0000256" key="1">
    <source>
        <dbReference type="ARBA" id="ARBA00004651"/>
    </source>
</evidence>
<comment type="subcellular location">
    <subcellularLocation>
        <location evidence="1">Cell membrane</location>
        <topology evidence="1">Multi-pass membrane protein</topology>
    </subcellularLocation>
</comment>
<evidence type="ECO:0000256" key="10">
    <source>
        <dbReference type="SAM" id="Phobius"/>
    </source>
</evidence>
<dbReference type="InterPro" id="IPR004299">
    <property type="entry name" value="MBOAT_fam"/>
</dbReference>
<dbReference type="Pfam" id="PF03062">
    <property type="entry name" value="MBOAT"/>
    <property type="match status" value="1"/>
</dbReference>
<dbReference type="InterPro" id="IPR024194">
    <property type="entry name" value="Ac/AlaTfrase_AlgI/DltB"/>
</dbReference>
<proteinExistence type="inferred from homology"/>
<dbReference type="Proteomes" id="UP001527882">
    <property type="component" value="Unassembled WGS sequence"/>
</dbReference>
<dbReference type="InterPro" id="IPR028362">
    <property type="entry name" value="AlgI"/>
</dbReference>